<feature type="region of interest" description="Disordered" evidence="1">
    <location>
        <begin position="39"/>
        <end position="62"/>
    </location>
</feature>
<proteinExistence type="predicted"/>
<dbReference type="AlphaFoldDB" id="A0A3P6PGL4"/>
<dbReference type="EMBL" id="UYRR01012863">
    <property type="protein sequence ID" value="VDK26545.1"/>
    <property type="molecule type" value="Genomic_DNA"/>
</dbReference>
<feature type="transmembrane region" description="Helical" evidence="2">
    <location>
        <begin position="6"/>
        <end position="30"/>
    </location>
</feature>
<gene>
    <name evidence="3" type="ORF">ASIM_LOCUS6116</name>
</gene>
<reference evidence="3 4" key="1">
    <citation type="submission" date="2018-11" db="EMBL/GenBank/DDBJ databases">
        <authorList>
            <consortium name="Pathogen Informatics"/>
        </authorList>
    </citation>
    <scope>NUCLEOTIDE SEQUENCE [LARGE SCALE GENOMIC DNA]</scope>
</reference>
<evidence type="ECO:0000313" key="4">
    <source>
        <dbReference type="Proteomes" id="UP000267096"/>
    </source>
</evidence>
<keyword evidence="2" id="KW-0472">Membrane</keyword>
<accession>A0A3P6PGL4</accession>
<feature type="compositionally biased region" description="Low complexity" evidence="1">
    <location>
        <begin position="44"/>
        <end position="56"/>
    </location>
</feature>
<keyword evidence="4" id="KW-1185">Reference proteome</keyword>
<keyword evidence="2" id="KW-1133">Transmembrane helix</keyword>
<protein>
    <submittedName>
        <fullName evidence="3">Uncharacterized protein</fullName>
    </submittedName>
</protein>
<dbReference type="Proteomes" id="UP000267096">
    <property type="component" value="Unassembled WGS sequence"/>
</dbReference>
<keyword evidence="2" id="KW-0812">Transmembrane</keyword>
<sequence length="157" mass="18417">MHNLPYIIGGTLMMLTVALLLVAIFGAVYFRRKQRQSERERTSKSSCRRSTSESRSQFSEEQAHLCGIEWCNDELESVKYEKAVNWVKLKKCSSNLEPQIRLRLQKIKRLQEHEKSPRVQAAHRASLYSIEASLSKKADRDAIKHRKQFKSYYEVNR</sequence>
<evidence type="ECO:0000256" key="2">
    <source>
        <dbReference type="SAM" id="Phobius"/>
    </source>
</evidence>
<evidence type="ECO:0000313" key="3">
    <source>
        <dbReference type="EMBL" id="VDK26545.1"/>
    </source>
</evidence>
<organism evidence="3 4">
    <name type="scientific">Anisakis simplex</name>
    <name type="common">Herring worm</name>
    <dbReference type="NCBI Taxonomy" id="6269"/>
    <lineage>
        <taxon>Eukaryota</taxon>
        <taxon>Metazoa</taxon>
        <taxon>Ecdysozoa</taxon>
        <taxon>Nematoda</taxon>
        <taxon>Chromadorea</taxon>
        <taxon>Rhabditida</taxon>
        <taxon>Spirurina</taxon>
        <taxon>Ascaridomorpha</taxon>
        <taxon>Ascaridoidea</taxon>
        <taxon>Anisakidae</taxon>
        <taxon>Anisakis</taxon>
        <taxon>Anisakis simplex complex</taxon>
    </lineage>
</organism>
<name>A0A3P6PGL4_ANISI</name>
<evidence type="ECO:0000256" key="1">
    <source>
        <dbReference type="SAM" id="MobiDB-lite"/>
    </source>
</evidence>